<dbReference type="KEGG" id="buz:AYM40_21455"/>
<dbReference type="PANTHER" id="PTHR34501">
    <property type="entry name" value="PROTEIN YDDL-RELATED"/>
    <property type="match status" value="1"/>
</dbReference>
<dbReference type="STRING" id="1804984.AYM40_21455"/>
<evidence type="ECO:0000256" key="8">
    <source>
        <dbReference type="ARBA" id="ARBA00023114"/>
    </source>
</evidence>
<evidence type="ECO:0000256" key="3">
    <source>
        <dbReference type="ARBA" id="ARBA00022448"/>
    </source>
</evidence>
<dbReference type="InterPro" id="IPR033900">
    <property type="entry name" value="Gram_neg_porin_domain"/>
</dbReference>
<organism evidence="12 13">
    <name type="scientific">Paraburkholderia phytofirmans OLGA172</name>
    <dbReference type="NCBI Taxonomy" id="1417228"/>
    <lineage>
        <taxon>Bacteria</taxon>
        <taxon>Pseudomonadati</taxon>
        <taxon>Pseudomonadota</taxon>
        <taxon>Betaproteobacteria</taxon>
        <taxon>Burkholderiales</taxon>
        <taxon>Burkholderiaceae</taxon>
        <taxon>Paraburkholderia</taxon>
    </lineage>
</organism>
<evidence type="ECO:0000256" key="6">
    <source>
        <dbReference type="ARBA" id="ARBA00022729"/>
    </source>
</evidence>
<dbReference type="EMBL" id="CP014579">
    <property type="protein sequence ID" value="ANB77413.1"/>
    <property type="molecule type" value="Genomic_DNA"/>
</dbReference>
<dbReference type="AlphaFoldDB" id="A0A167WL22"/>
<evidence type="ECO:0000256" key="4">
    <source>
        <dbReference type="ARBA" id="ARBA00022452"/>
    </source>
</evidence>
<keyword evidence="3" id="KW-0813">Transport</keyword>
<evidence type="ECO:0000256" key="1">
    <source>
        <dbReference type="ARBA" id="ARBA00004571"/>
    </source>
</evidence>
<dbReference type="InterPro" id="IPR050298">
    <property type="entry name" value="Gram-neg_bact_OMP"/>
</dbReference>
<evidence type="ECO:0000256" key="10">
    <source>
        <dbReference type="ARBA" id="ARBA00023237"/>
    </source>
</evidence>
<feature type="domain" description="Porin" evidence="11">
    <location>
        <begin position="4"/>
        <end position="313"/>
    </location>
</feature>
<dbReference type="GO" id="GO:0006811">
    <property type="term" value="P:monoatomic ion transport"/>
    <property type="evidence" value="ECO:0007669"/>
    <property type="project" value="UniProtKB-KW"/>
</dbReference>
<dbReference type="Gene3D" id="2.40.160.10">
    <property type="entry name" value="Porin"/>
    <property type="match status" value="1"/>
</dbReference>
<keyword evidence="4" id="KW-1134">Transmembrane beta strand</keyword>
<keyword evidence="13" id="KW-1185">Reference proteome</keyword>
<keyword evidence="6" id="KW-0732">Signal</keyword>
<keyword evidence="5" id="KW-0812">Transmembrane</keyword>
<sequence>MPSTITLYGIVDTGVEYVTNVGAGGKSLARMPTNTAGLPSRWGVRGQENLGDGLLAIFVLESGFAPNNGTLGQGGRLFGRQAFVGLSGGWGTLTLGRQYTMLAWGLVDADLLGPAVFASASLDSYLANARADNSIAYRGTFSGVTVGAMYSFGRDGANGGPSPAGTNCAGQTAGDSRACREWSALLKYDASSFGVALAADQIRGGPGAFGGLTSSSLSDTRLSANGYFNVGRLKVGGGLLHRNNEGSAATPKSDLWYLGAAYTLTPSWIVDGEAFRITFKNSDNKATMGVVRATYVLSKRTTVYAMGGRIYNGGSLALSISGGGPGSTPPPGGAQTGVMMGMRHAF</sequence>
<dbReference type="PANTHER" id="PTHR34501:SF9">
    <property type="entry name" value="MAJOR OUTER MEMBRANE PROTEIN P.IA"/>
    <property type="match status" value="1"/>
</dbReference>
<evidence type="ECO:0000256" key="9">
    <source>
        <dbReference type="ARBA" id="ARBA00023136"/>
    </source>
</evidence>
<dbReference type="CDD" id="cd00342">
    <property type="entry name" value="gram_neg_porins"/>
    <property type="match status" value="1"/>
</dbReference>
<name>A0A167WL22_9BURK</name>
<dbReference type="GO" id="GO:0015288">
    <property type="term" value="F:porin activity"/>
    <property type="evidence" value="ECO:0007669"/>
    <property type="project" value="UniProtKB-KW"/>
</dbReference>
<evidence type="ECO:0000313" key="12">
    <source>
        <dbReference type="EMBL" id="ANB77413.1"/>
    </source>
</evidence>
<protein>
    <recommendedName>
        <fullName evidence="11">Porin domain-containing protein</fullName>
    </recommendedName>
</protein>
<dbReference type="GO" id="GO:0046930">
    <property type="term" value="C:pore complex"/>
    <property type="evidence" value="ECO:0007669"/>
    <property type="project" value="UniProtKB-KW"/>
</dbReference>
<dbReference type="Proteomes" id="UP000076852">
    <property type="component" value="Chromosome 2"/>
</dbReference>
<comment type="subcellular location">
    <subcellularLocation>
        <location evidence="1">Cell outer membrane</location>
        <topology evidence="1">Multi-pass membrane protein</topology>
    </subcellularLocation>
</comment>
<dbReference type="Pfam" id="PF13609">
    <property type="entry name" value="Porin_4"/>
    <property type="match status" value="1"/>
</dbReference>
<dbReference type="InterPro" id="IPR023614">
    <property type="entry name" value="Porin_dom_sf"/>
</dbReference>
<evidence type="ECO:0000256" key="2">
    <source>
        <dbReference type="ARBA" id="ARBA00011233"/>
    </source>
</evidence>
<keyword evidence="7" id="KW-0406">Ion transport</keyword>
<evidence type="ECO:0000256" key="5">
    <source>
        <dbReference type="ARBA" id="ARBA00022692"/>
    </source>
</evidence>
<gene>
    <name evidence="12" type="ORF">AYM40_21455</name>
</gene>
<comment type="subunit">
    <text evidence="2">Homotrimer.</text>
</comment>
<accession>A0A167WL22</accession>
<keyword evidence="8" id="KW-0626">Porin</keyword>
<dbReference type="GO" id="GO:0009279">
    <property type="term" value="C:cell outer membrane"/>
    <property type="evidence" value="ECO:0007669"/>
    <property type="project" value="UniProtKB-SubCell"/>
</dbReference>
<dbReference type="SUPFAM" id="SSF56935">
    <property type="entry name" value="Porins"/>
    <property type="match status" value="1"/>
</dbReference>
<keyword evidence="9" id="KW-0472">Membrane</keyword>
<keyword evidence="10" id="KW-0998">Cell outer membrane</keyword>
<evidence type="ECO:0000259" key="11">
    <source>
        <dbReference type="Pfam" id="PF13609"/>
    </source>
</evidence>
<evidence type="ECO:0000256" key="7">
    <source>
        <dbReference type="ARBA" id="ARBA00023065"/>
    </source>
</evidence>
<proteinExistence type="predicted"/>
<evidence type="ECO:0000313" key="13">
    <source>
        <dbReference type="Proteomes" id="UP000076852"/>
    </source>
</evidence>
<reference evidence="12 13" key="1">
    <citation type="journal article" date="2016" name="Gene">
        <title>PacBio SMRT assembly of a complex multi-replicon genome reveals chlorocatechol degradative operon in a region of genome plasticity.</title>
        <authorList>
            <person name="Ricker N."/>
            <person name="Shen S.Y."/>
            <person name="Goordial J."/>
            <person name="Jin S."/>
            <person name="Fulthorpe R.R."/>
        </authorList>
    </citation>
    <scope>NUCLEOTIDE SEQUENCE [LARGE SCALE GENOMIC DNA]</scope>
    <source>
        <strain evidence="12 13">OLGA172</strain>
    </source>
</reference>